<protein>
    <submittedName>
        <fullName evidence="1">Transcriptional regulator</fullName>
    </submittedName>
</protein>
<dbReference type="KEGG" id="hyl:LPB072_22825"/>
<dbReference type="SUPFAM" id="SSF54913">
    <property type="entry name" value="GlnB-like"/>
    <property type="match status" value="1"/>
</dbReference>
<dbReference type="Pfam" id="PF00543">
    <property type="entry name" value="P-II"/>
    <property type="match status" value="1"/>
</dbReference>
<dbReference type="STRING" id="1763535.LPB072_22825"/>
<reference evidence="1 2" key="1">
    <citation type="submission" date="2016-10" db="EMBL/GenBank/DDBJ databases">
        <title>Hydorgenophaga sp. LPB0072 isolated from gastropod.</title>
        <authorList>
            <person name="Kim E."/>
            <person name="Yi H."/>
        </authorList>
    </citation>
    <scope>NUCLEOTIDE SEQUENCE [LARGE SCALE GENOMIC DNA]</scope>
    <source>
        <strain evidence="1 2">LPB0072</strain>
    </source>
</reference>
<dbReference type="GO" id="GO:0030234">
    <property type="term" value="F:enzyme regulator activity"/>
    <property type="evidence" value="ECO:0007669"/>
    <property type="project" value="InterPro"/>
</dbReference>
<dbReference type="OrthoDB" id="330665at2"/>
<dbReference type="Gene3D" id="3.30.70.120">
    <property type="match status" value="1"/>
</dbReference>
<evidence type="ECO:0000313" key="1">
    <source>
        <dbReference type="EMBL" id="AOW15222.1"/>
    </source>
</evidence>
<evidence type="ECO:0000313" key="2">
    <source>
        <dbReference type="Proteomes" id="UP000185680"/>
    </source>
</evidence>
<organism evidence="1 2">
    <name type="scientific">Hydrogenophaga crassostreae</name>
    <dbReference type="NCBI Taxonomy" id="1763535"/>
    <lineage>
        <taxon>Bacteria</taxon>
        <taxon>Pseudomonadati</taxon>
        <taxon>Pseudomonadota</taxon>
        <taxon>Betaproteobacteria</taxon>
        <taxon>Burkholderiales</taxon>
        <taxon>Comamonadaceae</taxon>
        <taxon>Hydrogenophaga</taxon>
    </lineage>
</organism>
<dbReference type="InterPro" id="IPR011322">
    <property type="entry name" value="N-reg_PII-like_a/b"/>
</dbReference>
<dbReference type="GO" id="GO:0006808">
    <property type="term" value="P:regulation of nitrogen utilization"/>
    <property type="evidence" value="ECO:0007669"/>
    <property type="project" value="InterPro"/>
</dbReference>
<dbReference type="EMBL" id="CP017476">
    <property type="protein sequence ID" value="AOW15222.1"/>
    <property type="molecule type" value="Genomic_DNA"/>
</dbReference>
<proteinExistence type="predicted"/>
<gene>
    <name evidence="1" type="ORF">LPB072_22825</name>
</gene>
<dbReference type="RefSeq" id="WP_066096630.1">
    <property type="nucleotide sequence ID" value="NZ_CP017476.1"/>
</dbReference>
<sequence length="100" mass="11231">MEKFARTLLVLITESALEKRLIADSQRLGAHGYTVHDVRGGSRLSTREALWEADRSIELKLICSPEVADAIAAHVMATYIPHYSLTLYFASVDVLRPEKF</sequence>
<accession>A0A1D8P1I5</accession>
<dbReference type="Proteomes" id="UP000185680">
    <property type="component" value="Chromosome"/>
</dbReference>
<name>A0A1D8P1I5_9BURK</name>
<dbReference type="AlphaFoldDB" id="A0A1D8P1I5"/>
<dbReference type="InterPro" id="IPR002187">
    <property type="entry name" value="N-reg_PII"/>
</dbReference>
<dbReference type="InterPro" id="IPR015867">
    <property type="entry name" value="N-reg_PII/ATP_PRibTrfase_C"/>
</dbReference>